<keyword evidence="2" id="KW-0560">Oxidoreductase</keyword>
<comment type="caution">
    <text evidence="4">The sequence shown here is derived from an EMBL/GenBank/DDBJ whole genome shotgun (WGS) entry which is preliminary data.</text>
</comment>
<dbReference type="InterPro" id="IPR020904">
    <property type="entry name" value="Sc_DH/Rdtase_CS"/>
</dbReference>
<dbReference type="PROSITE" id="PS00061">
    <property type="entry name" value="ADH_SHORT"/>
    <property type="match status" value="1"/>
</dbReference>
<dbReference type="FunFam" id="3.40.50.720:FF:000084">
    <property type="entry name" value="Short-chain dehydrogenase reductase"/>
    <property type="match status" value="1"/>
</dbReference>
<dbReference type="PRINTS" id="PR00080">
    <property type="entry name" value="SDRFAMILY"/>
</dbReference>
<reference evidence="4 5" key="1">
    <citation type="submission" date="2019-07" db="EMBL/GenBank/DDBJ databases">
        <title>Qingshengfaniella alkalisoli gen. nov., sp. nov., isolated from saline soil.</title>
        <authorList>
            <person name="Xu L."/>
            <person name="Huang X.-X."/>
            <person name="Sun J.-Q."/>
        </authorList>
    </citation>
    <scope>NUCLEOTIDE SEQUENCE [LARGE SCALE GENOMIC DNA]</scope>
    <source>
        <strain evidence="4 5">DSM 27279</strain>
    </source>
</reference>
<name>A0A556A6J1_9BURK</name>
<dbReference type="GO" id="GO:0048038">
    <property type="term" value="F:quinone binding"/>
    <property type="evidence" value="ECO:0007669"/>
    <property type="project" value="TreeGrafter"/>
</dbReference>
<sequence length="266" mass="26822">MSESVLPSTAPVPSARGLGGAVAIVTGGAGGIGLAIAGHLAREGAHVVIADRSAAQASAAQLAGEGLSVSGIDVDVASERDVQAMVAHAEASHGRLDILVNNAGIYSSLTPKPFSELTAAEWRQVFDVNVIGLFLCCQRAAPAMRRAGGGRIVNISSGVAFKGNPLMAHYVASKGAVISLTRALATEMGQDNILVNSVAPGFTLSDGVLNNATLVDGVKGPSLKGRVLGRAMYPDDLVGAVAFFAGSGAGFITGQTLVVDGGAYYH</sequence>
<dbReference type="RefSeq" id="WP_143951355.1">
    <property type="nucleotide sequence ID" value="NZ_BAABMB010000002.1"/>
</dbReference>
<dbReference type="GO" id="GO:0016616">
    <property type="term" value="F:oxidoreductase activity, acting on the CH-OH group of donors, NAD or NADP as acceptor"/>
    <property type="evidence" value="ECO:0007669"/>
    <property type="project" value="TreeGrafter"/>
</dbReference>
<dbReference type="EMBL" id="VLTJ01000044">
    <property type="protein sequence ID" value="TSH88484.1"/>
    <property type="molecule type" value="Genomic_DNA"/>
</dbReference>
<proteinExistence type="inferred from homology"/>
<feature type="domain" description="Ketoreductase" evidence="3">
    <location>
        <begin position="21"/>
        <end position="202"/>
    </location>
</feature>
<evidence type="ECO:0000256" key="2">
    <source>
        <dbReference type="ARBA" id="ARBA00023002"/>
    </source>
</evidence>
<dbReference type="InterPro" id="IPR002347">
    <property type="entry name" value="SDR_fam"/>
</dbReference>
<gene>
    <name evidence="4" type="ORF">FOZ76_26770</name>
</gene>
<dbReference type="CDD" id="cd05233">
    <property type="entry name" value="SDR_c"/>
    <property type="match status" value="1"/>
</dbReference>
<evidence type="ECO:0000259" key="3">
    <source>
        <dbReference type="SMART" id="SM00822"/>
    </source>
</evidence>
<evidence type="ECO:0000256" key="1">
    <source>
        <dbReference type="ARBA" id="ARBA00006484"/>
    </source>
</evidence>
<dbReference type="AlphaFoldDB" id="A0A556A6J1"/>
<dbReference type="PANTHER" id="PTHR42760:SF133">
    <property type="entry name" value="3-OXOACYL-[ACYL-CARRIER-PROTEIN] REDUCTASE"/>
    <property type="match status" value="1"/>
</dbReference>
<evidence type="ECO:0000313" key="4">
    <source>
        <dbReference type="EMBL" id="TSH88484.1"/>
    </source>
</evidence>
<dbReference type="OrthoDB" id="7301144at2"/>
<dbReference type="Gene3D" id="3.40.50.720">
    <property type="entry name" value="NAD(P)-binding Rossmann-like Domain"/>
    <property type="match status" value="1"/>
</dbReference>
<dbReference type="InterPro" id="IPR036291">
    <property type="entry name" value="NAD(P)-bd_dom_sf"/>
</dbReference>
<dbReference type="Proteomes" id="UP000318405">
    <property type="component" value="Unassembled WGS sequence"/>
</dbReference>
<protein>
    <submittedName>
        <fullName evidence="4">SDR family oxidoreductase</fullName>
    </submittedName>
</protein>
<comment type="similarity">
    <text evidence="1">Belongs to the short-chain dehydrogenases/reductases (SDR) family.</text>
</comment>
<organism evidence="4 5">
    <name type="scientific">Verticiella sediminum</name>
    <dbReference type="NCBI Taxonomy" id="1247510"/>
    <lineage>
        <taxon>Bacteria</taxon>
        <taxon>Pseudomonadati</taxon>
        <taxon>Pseudomonadota</taxon>
        <taxon>Betaproteobacteria</taxon>
        <taxon>Burkholderiales</taxon>
        <taxon>Alcaligenaceae</taxon>
        <taxon>Verticiella</taxon>
    </lineage>
</organism>
<dbReference type="InterPro" id="IPR057326">
    <property type="entry name" value="KR_dom"/>
</dbReference>
<accession>A0A556A6J1</accession>
<dbReference type="Pfam" id="PF13561">
    <property type="entry name" value="adh_short_C2"/>
    <property type="match status" value="1"/>
</dbReference>
<dbReference type="PRINTS" id="PR00081">
    <property type="entry name" value="GDHRDH"/>
</dbReference>
<dbReference type="GO" id="GO:0006633">
    <property type="term" value="P:fatty acid biosynthetic process"/>
    <property type="evidence" value="ECO:0007669"/>
    <property type="project" value="TreeGrafter"/>
</dbReference>
<dbReference type="SUPFAM" id="SSF51735">
    <property type="entry name" value="NAD(P)-binding Rossmann-fold domains"/>
    <property type="match status" value="1"/>
</dbReference>
<dbReference type="SMART" id="SM00822">
    <property type="entry name" value="PKS_KR"/>
    <property type="match status" value="1"/>
</dbReference>
<evidence type="ECO:0000313" key="5">
    <source>
        <dbReference type="Proteomes" id="UP000318405"/>
    </source>
</evidence>
<keyword evidence="5" id="KW-1185">Reference proteome</keyword>
<dbReference type="PANTHER" id="PTHR42760">
    <property type="entry name" value="SHORT-CHAIN DEHYDROGENASES/REDUCTASES FAMILY MEMBER"/>
    <property type="match status" value="1"/>
</dbReference>